<dbReference type="AlphaFoldDB" id="A0A412X3H9"/>
<dbReference type="PANTHER" id="PTHR13504:SF38">
    <property type="entry name" value="FIDO DOMAIN-CONTAINING PROTEIN"/>
    <property type="match status" value="1"/>
</dbReference>
<dbReference type="PANTHER" id="PTHR13504">
    <property type="entry name" value="FIDO DOMAIN-CONTAINING PROTEIN DDB_G0283145"/>
    <property type="match status" value="1"/>
</dbReference>
<dbReference type="Gene3D" id="1.10.3290.10">
    <property type="entry name" value="Fido-like domain"/>
    <property type="match status" value="1"/>
</dbReference>
<sequence length="251" mass="29264">MWQELCKTRKEYLERAQLDTKGYSPRRSETLLYEIARLDGMDIKKQDFFNILNDIEISPKVTREDTHRIKDLSNAFLYLVKCAQQRKRLSLDFVREVSAKVMQHTGKEVYTTIGGYDTSLGDFRLGEEYYEEGILANYAQIPDMLEQLCKETNEKLGNVHDILTVKLAADFHYRFMHIKPFGAGNITVGLLMMNYIQMMFREPLIIIPGEDKAKYLVAIKMQKDTPTPETFERFVGEELLSQLRKEVSPQK</sequence>
<reference evidence="2 3" key="1">
    <citation type="submission" date="2018-08" db="EMBL/GenBank/DDBJ databases">
        <title>A genome reference for cultivated species of the human gut microbiota.</title>
        <authorList>
            <person name="Zou Y."/>
            <person name="Xue W."/>
            <person name="Luo G."/>
        </authorList>
    </citation>
    <scope>NUCLEOTIDE SEQUENCE [LARGE SCALE GENOMIC DNA]</scope>
    <source>
        <strain evidence="2 3">AF14-49</strain>
    </source>
</reference>
<evidence type="ECO:0000313" key="2">
    <source>
        <dbReference type="EMBL" id="RGV35117.1"/>
    </source>
</evidence>
<dbReference type="RefSeq" id="WP_118259313.1">
    <property type="nucleotide sequence ID" value="NZ_CALBWO010000034.1"/>
</dbReference>
<accession>A0A412X3H9</accession>
<evidence type="ECO:0000259" key="1">
    <source>
        <dbReference type="PROSITE" id="PS51459"/>
    </source>
</evidence>
<evidence type="ECO:0000313" key="3">
    <source>
        <dbReference type="Proteomes" id="UP000283589"/>
    </source>
</evidence>
<proteinExistence type="predicted"/>
<dbReference type="InterPro" id="IPR040198">
    <property type="entry name" value="Fido_containing"/>
</dbReference>
<dbReference type="EMBL" id="QRZA01000005">
    <property type="protein sequence ID" value="RGV35117.1"/>
    <property type="molecule type" value="Genomic_DNA"/>
</dbReference>
<dbReference type="SUPFAM" id="SSF140931">
    <property type="entry name" value="Fic-like"/>
    <property type="match status" value="1"/>
</dbReference>
<dbReference type="STRING" id="1121130.GCA_000519105_03194"/>
<dbReference type="PROSITE" id="PS51459">
    <property type="entry name" value="FIDO"/>
    <property type="match status" value="1"/>
</dbReference>
<protein>
    <recommendedName>
        <fullName evidence="1">Fido domain-containing protein</fullName>
    </recommendedName>
</protein>
<gene>
    <name evidence="2" type="ORF">DWW18_05960</name>
</gene>
<dbReference type="InterPro" id="IPR003812">
    <property type="entry name" value="Fido"/>
</dbReference>
<dbReference type="Proteomes" id="UP000283589">
    <property type="component" value="Unassembled WGS sequence"/>
</dbReference>
<feature type="domain" description="Fido" evidence="1">
    <location>
        <begin position="89"/>
        <end position="237"/>
    </location>
</feature>
<comment type="caution">
    <text evidence="2">The sequence shown here is derived from an EMBL/GenBank/DDBJ whole genome shotgun (WGS) entry which is preliminary data.</text>
</comment>
<organism evidence="2 3">
    <name type="scientific">Butyricimonas virosa</name>
    <dbReference type="NCBI Taxonomy" id="544645"/>
    <lineage>
        <taxon>Bacteria</taxon>
        <taxon>Pseudomonadati</taxon>
        <taxon>Bacteroidota</taxon>
        <taxon>Bacteroidia</taxon>
        <taxon>Bacteroidales</taxon>
        <taxon>Odoribacteraceae</taxon>
        <taxon>Butyricimonas</taxon>
    </lineage>
</organism>
<dbReference type="Pfam" id="PF02661">
    <property type="entry name" value="Fic"/>
    <property type="match status" value="1"/>
</dbReference>
<dbReference type="InterPro" id="IPR036597">
    <property type="entry name" value="Fido-like_dom_sf"/>
</dbReference>
<name>A0A412X3H9_9BACT</name>